<dbReference type="KEGG" id="sazo:D1868_06350"/>
<dbReference type="RefSeq" id="WP_156006636.1">
    <property type="nucleotide sequence ID" value="NZ_CP045483.1"/>
</dbReference>
<evidence type="ECO:0000313" key="3">
    <source>
        <dbReference type="Proteomes" id="UP000423396"/>
    </source>
</evidence>
<dbReference type="Proteomes" id="UP000423396">
    <property type="component" value="Chromosome"/>
</dbReference>
<dbReference type="SUPFAM" id="SSF52540">
    <property type="entry name" value="P-loop containing nucleoside triphosphate hydrolases"/>
    <property type="match status" value="1"/>
</dbReference>
<dbReference type="OrthoDB" id="36367at2157"/>
<gene>
    <name evidence="2" type="ORF">D1868_06350</name>
</gene>
<dbReference type="InterPro" id="IPR011646">
    <property type="entry name" value="KAP_P-loop"/>
</dbReference>
<evidence type="ECO:0000313" key="2">
    <source>
        <dbReference type="EMBL" id="QGR19653.1"/>
    </source>
</evidence>
<protein>
    <recommendedName>
        <fullName evidence="1">KAP NTPase domain-containing protein</fullName>
    </recommendedName>
</protein>
<dbReference type="EMBL" id="CP045483">
    <property type="protein sequence ID" value="QGR19653.1"/>
    <property type="molecule type" value="Genomic_DNA"/>
</dbReference>
<feature type="domain" description="KAP NTPase" evidence="1">
    <location>
        <begin position="40"/>
        <end position="142"/>
    </location>
</feature>
<accession>A0A650CPF1</accession>
<sequence>MCERFISETGAWSELLEVYKCVLSTKFTDSITFYEKERELMDFIDRKKSSPMFVVLIGDWGMGKTFLSRVIEDEARKRGYNVRSVKIDDIIVVNGGSFAVNDREVMVIDEVENLENLQYRYKEEIINFFTHMKKISELKDVDSVIFLLATPSGYTKVFSYGGLLHSLLPETYTAFKDRIRERVLTEPTKLEYFLMLYCMLKNVKSKAISLIEYLNFFYYLIPVTRRNITKIVNNFLCQLHENSPEALYKLLITRKEAIVDLYRTVEVSDATLFKTEPKDIGRIMRGYDYSCSNAKLVKFEEWRSRFANKLDPNVRREIEDVITIMRVRDGLSIDDNLYVIIPKEPREFYPLFPDENVLKEAYKSLKGEEICAVKWEEVERYLNVQLRDFLLEGDKYEEVQKAIEEYKEETEKLLKQTNVVYPKVVEGLKNFIKEVVSIAQTDGKLNNVSCSPLSEGKSSEVVFECKHKDGFYSFAYKVKITDFPMNNAQSDFTVLYTTSDNEGGNVTIKLTHPLQRYFLQLSYLSRGLRVRDPAFRLVFANEIAKLDLLINDINELNKIYENIYHTFSAVEQVKYRFQSIMNYVLYYKGFTGKRGKVHVKEVYETVRDLTDQFRTYEKKNVRFTVQDIETSTRLLEFLSDLDKKKLVKLDGAEIDLDDFLGDYTKKVVDKVLKRLSKDEIEKLASEVVEGTHKGLEKIVRNILNADIVQLDERIIEGVSDLIRVALRSGYVKVDVLRDLDKKLEEVKSKVQELKLITIKERDVKVIDLKELLRIALEVRKKAEDNVSSQSLLFDMLEVISTLSQMRTSIKGETVKVVEQGLTTVREVKEKVSKFVKDVSPIQHAEDTLQRIKKLVQDEQKLTDCILEIRKDQKNVEKLYKALNKSKLFTYTEFIDEVFKNEEVNSIMKDVGEECLEIAENIDELKSVKDRMEKIKDILDTMLNTPYVKELENIRKDIGGIKASISEIYEWAKKEGFIDGGN</sequence>
<dbReference type="InterPro" id="IPR027417">
    <property type="entry name" value="P-loop_NTPase"/>
</dbReference>
<organism evidence="2 3">
    <name type="scientific">Stygiolobus azoricus</name>
    <dbReference type="NCBI Taxonomy" id="41675"/>
    <lineage>
        <taxon>Archaea</taxon>
        <taxon>Thermoproteota</taxon>
        <taxon>Thermoprotei</taxon>
        <taxon>Sulfolobales</taxon>
        <taxon>Sulfolobaceae</taxon>
        <taxon>Stygiolobus</taxon>
    </lineage>
</organism>
<dbReference type="AlphaFoldDB" id="A0A650CPF1"/>
<dbReference type="GeneID" id="42798674"/>
<name>A0A650CPF1_9CREN</name>
<reference evidence="2 3" key="1">
    <citation type="submission" date="2019-10" db="EMBL/GenBank/DDBJ databases">
        <title>Genome Sequences from Six Type Strain Members of the Archaeal Family Sulfolobaceae: Acidianus ambivalens, Acidianus infernus, Metallosphaera prunae, Stygiolobus azoricus, Sulfolobus metallicus, and Sulfurisphaera ohwakuensis.</title>
        <authorList>
            <person name="Counts J.A."/>
            <person name="Kelly R.M."/>
        </authorList>
    </citation>
    <scope>NUCLEOTIDE SEQUENCE [LARGE SCALE GENOMIC DNA]</scope>
    <source>
        <strain evidence="2 3">FC6</strain>
    </source>
</reference>
<dbReference type="Gene3D" id="3.40.50.300">
    <property type="entry name" value="P-loop containing nucleotide triphosphate hydrolases"/>
    <property type="match status" value="1"/>
</dbReference>
<dbReference type="Pfam" id="PF07693">
    <property type="entry name" value="KAP_NTPase"/>
    <property type="match status" value="1"/>
</dbReference>
<proteinExistence type="predicted"/>
<evidence type="ECO:0000259" key="1">
    <source>
        <dbReference type="Pfam" id="PF07693"/>
    </source>
</evidence>
<keyword evidence="3" id="KW-1185">Reference proteome</keyword>